<dbReference type="PANTHER" id="PTHR11909">
    <property type="entry name" value="CASEIN KINASE-RELATED"/>
    <property type="match status" value="1"/>
</dbReference>
<feature type="domain" description="Protein kinase" evidence="12">
    <location>
        <begin position="25"/>
        <end position="287"/>
    </location>
</feature>
<dbReference type="FunFam" id="1.10.510.10:FF:000160">
    <property type="entry name" value="Casein kinase I 1"/>
    <property type="match status" value="1"/>
</dbReference>
<dbReference type="GO" id="GO:0005524">
    <property type="term" value="F:ATP binding"/>
    <property type="evidence" value="ECO:0007669"/>
    <property type="project" value="UniProtKB-UniRule"/>
</dbReference>
<feature type="binding site" evidence="10">
    <location>
        <position position="54"/>
    </location>
    <ligand>
        <name>ATP</name>
        <dbReference type="ChEBI" id="CHEBI:30616"/>
    </ligand>
</feature>
<feature type="compositionally biased region" description="Low complexity" evidence="11">
    <location>
        <begin position="356"/>
        <end position="369"/>
    </location>
</feature>
<dbReference type="InterPro" id="IPR050235">
    <property type="entry name" value="CK1_Ser-Thr_kinase"/>
</dbReference>
<evidence type="ECO:0000256" key="9">
    <source>
        <dbReference type="ARBA" id="ARBA00048679"/>
    </source>
</evidence>
<feature type="compositionally biased region" description="Basic and acidic residues" evidence="11">
    <location>
        <begin position="486"/>
        <end position="496"/>
    </location>
</feature>
<comment type="catalytic activity">
    <reaction evidence="9">
        <text>L-seryl-[protein] + ATP = O-phospho-L-seryl-[protein] + ADP + H(+)</text>
        <dbReference type="Rhea" id="RHEA:17989"/>
        <dbReference type="Rhea" id="RHEA-COMP:9863"/>
        <dbReference type="Rhea" id="RHEA-COMP:11604"/>
        <dbReference type="ChEBI" id="CHEBI:15378"/>
        <dbReference type="ChEBI" id="CHEBI:29999"/>
        <dbReference type="ChEBI" id="CHEBI:30616"/>
        <dbReference type="ChEBI" id="CHEBI:83421"/>
        <dbReference type="ChEBI" id="CHEBI:456216"/>
        <dbReference type="EC" id="2.7.11.1"/>
    </reaction>
</comment>
<feature type="compositionally biased region" description="Low complexity" evidence="11">
    <location>
        <begin position="393"/>
        <end position="407"/>
    </location>
</feature>
<evidence type="ECO:0000256" key="3">
    <source>
        <dbReference type="ARBA" id="ARBA00022527"/>
    </source>
</evidence>
<feature type="region of interest" description="Disordered" evidence="11">
    <location>
        <begin position="470"/>
        <end position="500"/>
    </location>
</feature>
<feature type="compositionally biased region" description="Basic and acidic residues" evidence="11">
    <location>
        <begin position="337"/>
        <end position="354"/>
    </location>
</feature>
<dbReference type="FunFam" id="3.30.200.20:FF:000538">
    <property type="entry name" value="Putative Casein kinase I"/>
    <property type="match status" value="1"/>
</dbReference>
<proteinExistence type="inferred from homology"/>
<keyword evidence="7 10" id="KW-0067">ATP-binding</keyword>
<dbReference type="CDD" id="cd14127">
    <property type="entry name" value="STKc_CK1_fungal"/>
    <property type="match status" value="1"/>
</dbReference>
<dbReference type="SUPFAM" id="SSF56112">
    <property type="entry name" value="Protein kinase-like (PK-like)"/>
    <property type="match status" value="1"/>
</dbReference>
<comment type="catalytic activity">
    <reaction evidence="8">
        <text>L-threonyl-[protein] + ATP = O-phospho-L-threonyl-[protein] + ADP + H(+)</text>
        <dbReference type="Rhea" id="RHEA:46608"/>
        <dbReference type="Rhea" id="RHEA-COMP:11060"/>
        <dbReference type="Rhea" id="RHEA-COMP:11605"/>
        <dbReference type="ChEBI" id="CHEBI:15378"/>
        <dbReference type="ChEBI" id="CHEBI:30013"/>
        <dbReference type="ChEBI" id="CHEBI:30616"/>
        <dbReference type="ChEBI" id="CHEBI:61977"/>
        <dbReference type="ChEBI" id="CHEBI:456216"/>
        <dbReference type="EC" id="2.7.11.1"/>
    </reaction>
</comment>
<dbReference type="SMART" id="SM00220">
    <property type="entry name" value="S_TKc"/>
    <property type="match status" value="1"/>
</dbReference>
<organism evidence="13">
    <name type="scientific">Rhodotorula toruloides</name>
    <name type="common">Yeast</name>
    <name type="synonym">Rhodosporidium toruloides</name>
    <dbReference type="NCBI Taxonomy" id="5286"/>
    <lineage>
        <taxon>Eukaryota</taxon>
        <taxon>Fungi</taxon>
        <taxon>Dikarya</taxon>
        <taxon>Basidiomycota</taxon>
        <taxon>Pucciniomycotina</taxon>
        <taxon>Microbotryomycetes</taxon>
        <taxon>Sporidiobolales</taxon>
        <taxon>Sporidiobolaceae</taxon>
        <taxon>Rhodotorula</taxon>
    </lineage>
</organism>
<protein>
    <recommendedName>
        <fullName evidence="2">non-specific serine/threonine protein kinase</fullName>
        <ecNumber evidence="2">2.7.11.1</ecNumber>
    </recommendedName>
</protein>
<name>A0A061B054_RHOTO</name>
<dbReference type="InterPro" id="IPR011009">
    <property type="entry name" value="Kinase-like_dom_sf"/>
</dbReference>
<evidence type="ECO:0000256" key="4">
    <source>
        <dbReference type="ARBA" id="ARBA00022679"/>
    </source>
</evidence>
<dbReference type="EC" id="2.7.11.1" evidence="2"/>
<keyword evidence="6" id="KW-0418">Kinase</keyword>
<dbReference type="EMBL" id="LK052942">
    <property type="protein sequence ID" value="CDR43189.1"/>
    <property type="molecule type" value="Genomic_DNA"/>
</dbReference>
<dbReference type="InterPro" id="IPR000719">
    <property type="entry name" value="Prot_kinase_dom"/>
</dbReference>
<comment type="similarity">
    <text evidence="1">Belongs to the protein kinase superfamily. CK1 Ser/Thr protein kinase family. Casein kinase I subfamily.</text>
</comment>
<accession>A0A061B054</accession>
<sequence length="514" mass="55432">MSATAAHHSSSHSGSSSSNVIGVHFRVGRKIGEGSFGVIFEGTNLLNSQTVAIKFEPRKSDAPQLRDEYRTYKILAGSVGIPQVYYFGQEGLHNVLVIDLLGPSLEDLFDMCGRKFSIKTVCMTAKQMLSRVQTIHEKNLIYRDIKPDNFLIGRPGTKNANLVHVVDFGMAKQYRDPKTKQHIPYRERKSLSGTARYMSINTHLGREQSRRDDLEALGHVFMYFLRGGLPWQGLKAATNKQKYEKIGEKKQSTPIKELAEGFPDEFAIYLNYVRKLGFEETPDYDFLRELFSKVLKNMGESDDGVYDWMLLNNGKGWEAGSTAMLSSGYDSRHHRTGRGERDRDRERERAERHAQRAAAAAAAAAAASGGANGGSGAQTPTQAAREAKVGRQPSASATPAPGASAMAVKGVQSPNAAALGGKAAQRTSSGHPYATAGGAGAYGDRAAGDSDYAAGGSGAQAGGANGYARNGLGAQGGQGTGQMAGDYRHQDEEHHRSSGRGGFNLIRFLTCRCG</sequence>
<dbReference type="PROSITE" id="PS50011">
    <property type="entry name" value="PROTEIN_KINASE_DOM"/>
    <property type="match status" value="1"/>
</dbReference>
<dbReference type="Pfam" id="PF00069">
    <property type="entry name" value="Pkinase"/>
    <property type="match status" value="1"/>
</dbReference>
<dbReference type="AlphaFoldDB" id="A0A061B054"/>
<keyword evidence="4" id="KW-0808">Transferase</keyword>
<evidence type="ECO:0000256" key="1">
    <source>
        <dbReference type="ARBA" id="ARBA00005926"/>
    </source>
</evidence>
<keyword evidence="5 10" id="KW-0547">Nucleotide-binding</keyword>
<evidence type="ECO:0000256" key="6">
    <source>
        <dbReference type="ARBA" id="ARBA00022777"/>
    </source>
</evidence>
<evidence type="ECO:0000256" key="11">
    <source>
        <dbReference type="SAM" id="MobiDB-lite"/>
    </source>
</evidence>
<dbReference type="InterPro" id="IPR017441">
    <property type="entry name" value="Protein_kinase_ATP_BS"/>
</dbReference>
<dbReference type="GO" id="GO:0000324">
    <property type="term" value="C:fungal-type vacuole"/>
    <property type="evidence" value="ECO:0007669"/>
    <property type="project" value="UniProtKB-ARBA"/>
</dbReference>
<evidence type="ECO:0000256" key="5">
    <source>
        <dbReference type="ARBA" id="ARBA00022741"/>
    </source>
</evidence>
<evidence type="ECO:0000259" key="12">
    <source>
        <dbReference type="PROSITE" id="PS50011"/>
    </source>
</evidence>
<feature type="region of interest" description="Disordered" evidence="11">
    <location>
        <begin position="325"/>
        <end position="408"/>
    </location>
</feature>
<evidence type="ECO:0000256" key="2">
    <source>
        <dbReference type="ARBA" id="ARBA00012513"/>
    </source>
</evidence>
<dbReference type="PROSITE" id="PS00107">
    <property type="entry name" value="PROTEIN_KINASE_ATP"/>
    <property type="match status" value="1"/>
</dbReference>
<reference evidence="13" key="1">
    <citation type="journal article" date="2014" name="Genome Announc.">
        <title>Draft genome sequence of Rhodosporidium toruloides CECT1137, an oleaginous yeast of biotechnological interest.</title>
        <authorList>
            <person name="Morin N."/>
            <person name="Calcas X."/>
            <person name="Devillers H."/>
            <person name="Durrens P."/>
            <person name="Sherman D.J."/>
            <person name="Nicaud J.-M."/>
            <person name="Neuveglise C."/>
        </authorList>
    </citation>
    <scope>NUCLEOTIDE SEQUENCE</scope>
    <source>
        <strain evidence="13">CECT1137</strain>
    </source>
</reference>
<evidence type="ECO:0000256" key="10">
    <source>
        <dbReference type="PROSITE-ProRule" id="PRU10141"/>
    </source>
</evidence>
<gene>
    <name evidence="13" type="ORF">RHTO0S_07e09274g</name>
</gene>
<evidence type="ECO:0000256" key="7">
    <source>
        <dbReference type="ARBA" id="ARBA00022840"/>
    </source>
</evidence>
<dbReference type="GO" id="GO:0004674">
    <property type="term" value="F:protein serine/threonine kinase activity"/>
    <property type="evidence" value="ECO:0007669"/>
    <property type="project" value="UniProtKB-KW"/>
</dbReference>
<feature type="compositionally biased region" description="Gly residues" evidence="11">
    <location>
        <begin position="473"/>
        <end position="482"/>
    </location>
</feature>
<evidence type="ECO:0000313" key="13">
    <source>
        <dbReference type="EMBL" id="CDR43189.1"/>
    </source>
</evidence>
<dbReference type="InterPro" id="IPR008271">
    <property type="entry name" value="Ser/Thr_kinase_AS"/>
</dbReference>
<evidence type="ECO:0000256" key="8">
    <source>
        <dbReference type="ARBA" id="ARBA00047899"/>
    </source>
</evidence>
<dbReference type="OrthoDB" id="5800476at2759"/>
<dbReference type="PROSITE" id="PS00108">
    <property type="entry name" value="PROTEIN_KINASE_ST"/>
    <property type="match status" value="1"/>
</dbReference>
<keyword evidence="3" id="KW-0723">Serine/threonine-protein kinase</keyword>
<dbReference type="Gene3D" id="1.10.510.10">
    <property type="entry name" value="Transferase(Phosphotransferase) domain 1"/>
    <property type="match status" value="1"/>
</dbReference>